<evidence type="ECO:0000259" key="4">
    <source>
        <dbReference type="PROSITE" id="PS50949"/>
    </source>
</evidence>
<comment type="caution">
    <text evidence="5">The sequence shown here is derived from an EMBL/GenBank/DDBJ whole genome shotgun (WGS) entry which is preliminary data.</text>
</comment>
<dbReference type="Pfam" id="PF00392">
    <property type="entry name" value="GntR"/>
    <property type="match status" value="1"/>
</dbReference>
<dbReference type="SMART" id="SM00345">
    <property type="entry name" value="HTH_GNTR"/>
    <property type="match status" value="1"/>
</dbReference>
<evidence type="ECO:0000313" key="6">
    <source>
        <dbReference type="Proteomes" id="UP000196475"/>
    </source>
</evidence>
<dbReference type="CDD" id="cd07377">
    <property type="entry name" value="WHTH_GntR"/>
    <property type="match status" value="1"/>
</dbReference>
<evidence type="ECO:0000313" key="5">
    <source>
        <dbReference type="EMBL" id="OUM88809.1"/>
    </source>
</evidence>
<dbReference type="PANTHER" id="PTHR43537">
    <property type="entry name" value="TRANSCRIPTIONAL REGULATOR, GNTR FAMILY"/>
    <property type="match status" value="1"/>
</dbReference>
<keyword evidence="1" id="KW-0805">Transcription regulation</keyword>
<dbReference type="GO" id="GO:0003700">
    <property type="term" value="F:DNA-binding transcription factor activity"/>
    <property type="evidence" value="ECO:0007669"/>
    <property type="project" value="InterPro"/>
</dbReference>
<dbReference type="PANTHER" id="PTHR43537:SF24">
    <property type="entry name" value="GLUCONATE OPERON TRANSCRIPTIONAL REPRESSOR"/>
    <property type="match status" value="1"/>
</dbReference>
<dbReference type="Pfam" id="PF07729">
    <property type="entry name" value="FCD"/>
    <property type="match status" value="1"/>
</dbReference>
<dbReference type="AlphaFoldDB" id="A0A1Y3PWR5"/>
<dbReference type="PROSITE" id="PS50949">
    <property type="entry name" value="HTH_GNTR"/>
    <property type="match status" value="1"/>
</dbReference>
<dbReference type="InterPro" id="IPR036390">
    <property type="entry name" value="WH_DNA-bd_sf"/>
</dbReference>
<evidence type="ECO:0000256" key="1">
    <source>
        <dbReference type="ARBA" id="ARBA00023015"/>
    </source>
</evidence>
<feature type="domain" description="HTH gntR-type" evidence="4">
    <location>
        <begin position="13"/>
        <end position="80"/>
    </location>
</feature>
<evidence type="ECO:0000256" key="3">
    <source>
        <dbReference type="ARBA" id="ARBA00023163"/>
    </source>
</evidence>
<dbReference type="Gene3D" id="1.20.120.530">
    <property type="entry name" value="GntR ligand-binding domain-like"/>
    <property type="match status" value="1"/>
</dbReference>
<dbReference type="SUPFAM" id="SSF46785">
    <property type="entry name" value="Winged helix' DNA-binding domain"/>
    <property type="match status" value="1"/>
</dbReference>
<accession>A0A1Y3PWR5</accession>
<proteinExistence type="predicted"/>
<protein>
    <recommendedName>
        <fullName evidence="4">HTH gntR-type domain-containing protein</fullName>
    </recommendedName>
</protein>
<gene>
    <name evidence="5" type="ORF">BAA01_14365</name>
</gene>
<reference evidence="6" key="1">
    <citation type="submission" date="2016-06" db="EMBL/GenBank/DDBJ databases">
        <authorList>
            <person name="Nascimento L."/>
            <person name="Pereira R.V."/>
            <person name="Martins L.F."/>
            <person name="Quaggio R.B."/>
            <person name="Silva A.M."/>
            <person name="Setubal J.C."/>
        </authorList>
    </citation>
    <scope>NUCLEOTIDE SEQUENCE [LARGE SCALE GENOMIC DNA]</scope>
</reference>
<dbReference type="InterPro" id="IPR011711">
    <property type="entry name" value="GntR_C"/>
</dbReference>
<dbReference type="GO" id="GO:0003677">
    <property type="term" value="F:DNA binding"/>
    <property type="evidence" value="ECO:0007669"/>
    <property type="project" value="UniProtKB-KW"/>
</dbReference>
<evidence type="ECO:0000256" key="2">
    <source>
        <dbReference type="ARBA" id="ARBA00023125"/>
    </source>
</evidence>
<name>A0A1Y3PWR5_9BACI</name>
<dbReference type="InterPro" id="IPR036388">
    <property type="entry name" value="WH-like_DNA-bd_sf"/>
</dbReference>
<dbReference type="InterPro" id="IPR008920">
    <property type="entry name" value="TF_FadR/GntR_C"/>
</dbReference>
<dbReference type="SMART" id="SM00895">
    <property type="entry name" value="FCD"/>
    <property type="match status" value="1"/>
</dbReference>
<organism evidence="5 6">
    <name type="scientific">Bacillus thermozeamaize</name>
    <dbReference type="NCBI Taxonomy" id="230954"/>
    <lineage>
        <taxon>Bacteria</taxon>
        <taxon>Bacillati</taxon>
        <taxon>Bacillota</taxon>
        <taxon>Bacilli</taxon>
        <taxon>Bacillales</taxon>
        <taxon>Bacillaceae</taxon>
        <taxon>Bacillus</taxon>
    </lineage>
</organism>
<sequence>MKEGYRLTQEEKATLQYRVTSKLREAILRGEFREGDRLIQEEWAEKLGVSRMPIREALRQLEMEGLVRIEPHRGAIVIPVSIEDVEEIYFLRALLEGIAVEKSLPFLEEADLEELESLVEQMEALPANEAAVEQYVRLNARFHRILREGCPWRRIHGMIDTLWKGIPPITPSLLSDQIREARQEHRLMLEHAKARRPKELREVLEQHIFRTRDKLIAFMAKEKGR</sequence>
<dbReference type="EMBL" id="LZRT01000056">
    <property type="protein sequence ID" value="OUM88809.1"/>
    <property type="molecule type" value="Genomic_DNA"/>
</dbReference>
<keyword evidence="2" id="KW-0238">DNA-binding</keyword>
<dbReference type="SUPFAM" id="SSF48008">
    <property type="entry name" value="GntR ligand-binding domain-like"/>
    <property type="match status" value="1"/>
</dbReference>
<dbReference type="InterPro" id="IPR000524">
    <property type="entry name" value="Tscrpt_reg_HTH_GntR"/>
</dbReference>
<dbReference type="PRINTS" id="PR00035">
    <property type="entry name" value="HTHGNTR"/>
</dbReference>
<keyword evidence="3" id="KW-0804">Transcription</keyword>
<dbReference type="Proteomes" id="UP000196475">
    <property type="component" value="Unassembled WGS sequence"/>
</dbReference>
<dbReference type="Gene3D" id="1.10.10.10">
    <property type="entry name" value="Winged helix-like DNA-binding domain superfamily/Winged helix DNA-binding domain"/>
    <property type="match status" value="1"/>
</dbReference>